<dbReference type="GO" id="GO:0050118">
    <property type="term" value="F:N-acetyldiaminopimelate deacetylase activity"/>
    <property type="evidence" value="ECO:0007669"/>
    <property type="project" value="UniProtKB-ARBA"/>
</dbReference>
<gene>
    <name evidence="4" type="ORF">BECKTUN1418D_GA0071000_10333</name>
</gene>
<dbReference type="AlphaFoldDB" id="A0A450ZNY8"/>
<protein>
    <submittedName>
        <fullName evidence="4">Amidohydrolase</fullName>
    </submittedName>
</protein>
<dbReference type="Pfam" id="PF01546">
    <property type="entry name" value="Peptidase_M20"/>
    <property type="match status" value="1"/>
</dbReference>
<dbReference type="EMBL" id="CAADFX010000033">
    <property type="protein sequence ID" value="VFK55466.1"/>
    <property type="molecule type" value="Genomic_DNA"/>
</dbReference>
<dbReference type="PANTHER" id="PTHR11014:SF63">
    <property type="entry name" value="METALLOPEPTIDASE, PUTATIVE (AFU_ORTHOLOGUE AFUA_6G09600)-RELATED"/>
    <property type="match status" value="1"/>
</dbReference>
<keyword evidence="1 4" id="KW-0378">Hydrolase</keyword>
<dbReference type="Gene3D" id="3.40.630.10">
    <property type="entry name" value="Zn peptidases"/>
    <property type="match status" value="1"/>
</dbReference>
<dbReference type="PIRSF" id="PIRSF005962">
    <property type="entry name" value="Pept_M20D_amidohydro"/>
    <property type="match status" value="1"/>
</dbReference>
<sequence>MKIDIREITKTVDNIIPKIKDIRRHLHANPELSLKEYNTSEYIRKQLRDIEINVSPPLLETDVIAYLNCGDNHNNVTLRADTDALPIQESRDLAYCSKKSNIMHACGHDGHTAMLIGAAIILAKYRHQLNGSIRFVFQPGEEIVAAGRDLVGKGILNSPKPKAVLALHGWPGHPVGSIGGKHGPFLAAADIYEITITGKGGHGSRPEESVDPIMTATKIINSLYLLPSRRFRALDALVISVCKIAGGASSNVIPDRITMGGSARYLSKKVGDKLPQLFEDIIRTECDNAGATYELKYENSYIPTVNDKNIVNKCKDITKRHIGESMWIDIEEPSMGSEDFSYYIDKNPGGLFFLGMGENSPMLHTNSFDFNDDALRNGILFFVLSTIELIESMMH</sequence>
<evidence type="ECO:0000256" key="2">
    <source>
        <dbReference type="PIRSR" id="PIRSR005962-1"/>
    </source>
</evidence>
<reference evidence="4" key="1">
    <citation type="submission" date="2019-02" db="EMBL/GenBank/DDBJ databases">
        <authorList>
            <person name="Gruber-Vodicka R. H."/>
            <person name="Seah K. B. B."/>
        </authorList>
    </citation>
    <scope>NUCLEOTIDE SEQUENCE</scope>
    <source>
        <strain evidence="4">BECK_BY1</strain>
    </source>
</reference>
<accession>A0A450ZNY8</accession>
<name>A0A450ZNY8_9GAMM</name>
<feature type="binding site" evidence="2">
    <location>
        <position position="106"/>
    </location>
    <ligand>
        <name>Mn(2+)</name>
        <dbReference type="ChEBI" id="CHEBI:29035"/>
        <label>2</label>
    </ligand>
</feature>
<dbReference type="SUPFAM" id="SSF55031">
    <property type="entry name" value="Bacterial exopeptidase dimerisation domain"/>
    <property type="match status" value="1"/>
</dbReference>
<feature type="binding site" evidence="2">
    <location>
        <position position="168"/>
    </location>
    <ligand>
        <name>Mn(2+)</name>
        <dbReference type="ChEBI" id="CHEBI:29035"/>
        <label>2</label>
    </ligand>
</feature>
<dbReference type="PANTHER" id="PTHR11014">
    <property type="entry name" value="PEPTIDASE M20 FAMILY MEMBER"/>
    <property type="match status" value="1"/>
</dbReference>
<feature type="binding site" evidence="2">
    <location>
        <position position="108"/>
    </location>
    <ligand>
        <name>Mn(2+)</name>
        <dbReference type="ChEBI" id="CHEBI:29035"/>
        <label>2</label>
    </ligand>
</feature>
<proteinExistence type="predicted"/>
<organism evidence="4">
    <name type="scientific">Candidatus Kentrum sp. TUN</name>
    <dbReference type="NCBI Taxonomy" id="2126343"/>
    <lineage>
        <taxon>Bacteria</taxon>
        <taxon>Pseudomonadati</taxon>
        <taxon>Pseudomonadota</taxon>
        <taxon>Gammaproteobacteria</taxon>
        <taxon>Candidatus Kentrum</taxon>
    </lineage>
</organism>
<dbReference type="GO" id="GO:0046872">
    <property type="term" value="F:metal ion binding"/>
    <property type="evidence" value="ECO:0007669"/>
    <property type="project" value="UniProtKB-KW"/>
</dbReference>
<dbReference type="InterPro" id="IPR011650">
    <property type="entry name" value="Peptidase_M20_dimer"/>
</dbReference>
<evidence type="ECO:0000259" key="3">
    <source>
        <dbReference type="Pfam" id="PF07687"/>
    </source>
</evidence>
<dbReference type="FunFam" id="3.30.70.360:FF:000001">
    <property type="entry name" value="N-acetyldiaminopimelate deacetylase"/>
    <property type="match status" value="1"/>
</dbReference>
<feature type="domain" description="Peptidase M20 dimerisation" evidence="3">
    <location>
        <begin position="192"/>
        <end position="287"/>
    </location>
</feature>
<evidence type="ECO:0000313" key="4">
    <source>
        <dbReference type="EMBL" id="VFK55466.1"/>
    </source>
</evidence>
<keyword evidence="2" id="KW-0464">Manganese</keyword>
<dbReference type="NCBIfam" id="TIGR01891">
    <property type="entry name" value="amidohydrolases"/>
    <property type="match status" value="1"/>
</dbReference>
<dbReference type="SUPFAM" id="SSF53187">
    <property type="entry name" value="Zn-dependent exopeptidases"/>
    <property type="match status" value="1"/>
</dbReference>
<dbReference type="Gene3D" id="3.30.70.360">
    <property type="match status" value="1"/>
</dbReference>
<dbReference type="InterPro" id="IPR036264">
    <property type="entry name" value="Bact_exopeptidase_dim_dom"/>
</dbReference>
<dbReference type="CDD" id="cd03886">
    <property type="entry name" value="M20_Acy1"/>
    <property type="match status" value="1"/>
</dbReference>
<evidence type="ECO:0000256" key="1">
    <source>
        <dbReference type="ARBA" id="ARBA00022801"/>
    </source>
</evidence>
<feature type="binding site" evidence="2">
    <location>
        <position position="142"/>
    </location>
    <ligand>
        <name>Mn(2+)</name>
        <dbReference type="ChEBI" id="CHEBI:29035"/>
        <label>2</label>
    </ligand>
</feature>
<dbReference type="Pfam" id="PF07687">
    <property type="entry name" value="M20_dimer"/>
    <property type="match status" value="1"/>
</dbReference>
<comment type="cofactor">
    <cofactor evidence="2">
        <name>Mn(2+)</name>
        <dbReference type="ChEBI" id="CHEBI:29035"/>
    </cofactor>
    <text evidence="2">The Mn(2+) ion enhances activity.</text>
</comment>
<dbReference type="InterPro" id="IPR017439">
    <property type="entry name" value="Amidohydrolase"/>
</dbReference>
<feature type="binding site" evidence="2">
    <location>
        <position position="364"/>
    </location>
    <ligand>
        <name>Mn(2+)</name>
        <dbReference type="ChEBI" id="CHEBI:29035"/>
        <label>2</label>
    </ligand>
</feature>
<dbReference type="GO" id="GO:0019877">
    <property type="term" value="P:diaminopimelate biosynthetic process"/>
    <property type="evidence" value="ECO:0007669"/>
    <property type="project" value="UniProtKB-ARBA"/>
</dbReference>
<dbReference type="InterPro" id="IPR002933">
    <property type="entry name" value="Peptidase_M20"/>
</dbReference>
<keyword evidence="2" id="KW-0479">Metal-binding</keyword>